<dbReference type="HOGENOM" id="CLU_3027241_0_0_3"/>
<dbReference type="EnsemblBacteria" id="BAG05129">
    <property type="protein sequence ID" value="BAG05129"/>
    <property type="gene ID" value="MAE_53070"/>
</dbReference>
<dbReference type="KEGG" id="mar:MAE_53070"/>
<organism evidence="1 2">
    <name type="scientific">Microcystis aeruginosa (strain NIES-843 / IAM M-2473)</name>
    <dbReference type="NCBI Taxonomy" id="449447"/>
    <lineage>
        <taxon>Bacteria</taxon>
        <taxon>Bacillati</taxon>
        <taxon>Cyanobacteriota</taxon>
        <taxon>Cyanophyceae</taxon>
        <taxon>Oscillatoriophycideae</taxon>
        <taxon>Chroococcales</taxon>
        <taxon>Microcystaceae</taxon>
        <taxon>Microcystis</taxon>
    </lineage>
</organism>
<name>B0JY91_MICAN</name>
<dbReference type="PaxDb" id="449447-MAE_53070"/>
<evidence type="ECO:0000313" key="2">
    <source>
        <dbReference type="Proteomes" id="UP000001510"/>
    </source>
</evidence>
<dbReference type="Proteomes" id="UP000001510">
    <property type="component" value="Chromosome"/>
</dbReference>
<keyword evidence="2" id="KW-1185">Reference proteome</keyword>
<reference evidence="1 2" key="1">
    <citation type="journal article" date="2007" name="DNA Res.">
        <title>Complete genomic structure of the bloom-forming toxic cyanobacterium Microcystis aeruginosa NIES-843.</title>
        <authorList>
            <person name="Kaneko T."/>
            <person name="Nakajima N."/>
            <person name="Okamoto S."/>
            <person name="Suzuki I."/>
            <person name="Tanabe Y."/>
            <person name="Tamaoki M."/>
            <person name="Nakamura Y."/>
            <person name="Kasai F."/>
            <person name="Watanabe A."/>
            <person name="Kawashima K."/>
            <person name="Kishida Y."/>
            <person name="Ono A."/>
            <person name="Shimizu Y."/>
            <person name="Takahashi C."/>
            <person name="Minami C."/>
            <person name="Fujishiro T."/>
            <person name="Kohara M."/>
            <person name="Katoh M."/>
            <person name="Nakazaki N."/>
            <person name="Nakayama S."/>
            <person name="Yamada M."/>
            <person name="Tabata S."/>
            <person name="Watanabe M.M."/>
        </authorList>
    </citation>
    <scope>NUCLEOTIDE SEQUENCE [LARGE SCALE GENOMIC DNA]</scope>
    <source>
        <strain evidence="2">NIES-843 / IAM M-247</strain>
    </source>
</reference>
<evidence type="ECO:0000313" key="1">
    <source>
        <dbReference type="EMBL" id="BAG05129.1"/>
    </source>
</evidence>
<accession>B0JY91</accession>
<dbReference type="AlphaFoldDB" id="B0JY91"/>
<gene>
    <name evidence="1" type="ordered locus">MAE_53070</name>
</gene>
<proteinExistence type="predicted"/>
<dbReference type="EMBL" id="AP009552">
    <property type="protein sequence ID" value="BAG05129.1"/>
    <property type="molecule type" value="Genomic_DNA"/>
</dbReference>
<sequence>MIVSQGFWGNYRDVGLIFSSFPSSTWERFVEVLPEYYFKAEPSTHCSLNFLREGF</sequence>
<protein>
    <submittedName>
        <fullName evidence="1">Uncharacterized protein</fullName>
    </submittedName>
</protein>